<organism evidence="2 3">
    <name type="scientific">Coniochaeta hoffmannii</name>
    <dbReference type="NCBI Taxonomy" id="91930"/>
    <lineage>
        <taxon>Eukaryota</taxon>
        <taxon>Fungi</taxon>
        <taxon>Dikarya</taxon>
        <taxon>Ascomycota</taxon>
        <taxon>Pezizomycotina</taxon>
        <taxon>Sordariomycetes</taxon>
        <taxon>Sordariomycetidae</taxon>
        <taxon>Coniochaetales</taxon>
        <taxon>Coniochaetaceae</taxon>
        <taxon>Coniochaeta</taxon>
    </lineage>
</organism>
<dbReference type="EMBL" id="JANBVN010000005">
    <property type="protein sequence ID" value="KAJ9165187.1"/>
    <property type="molecule type" value="Genomic_DNA"/>
</dbReference>
<reference evidence="2" key="1">
    <citation type="submission" date="2022-07" db="EMBL/GenBank/DDBJ databases">
        <title>Fungi with potential for degradation of polypropylene.</title>
        <authorList>
            <person name="Gostincar C."/>
        </authorList>
    </citation>
    <scope>NUCLEOTIDE SEQUENCE</scope>
    <source>
        <strain evidence="2">EXF-13287</strain>
    </source>
</reference>
<dbReference type="Gene3D" id="2.40.320.10">
    <property type="entry name" value="Hypothetical Protein Pfu-838710-001"/>
    <property type="match status" value="1"/>
</dbReference>
<accession>A0AA38SLT9</accession>
<comment type="similarity">
    <text evidence="1">Belongs to the Mediator complex subunit 18 family.</text>
</comment>
<dbReference type="GO" id="GO:0003712">
    <property type="term" value="F:transcription coregulator activity"/>
    <property type="evidence" value="ECO:0007669"/>
    <property type="project" value="InterPro"/>
</dbReference>
<dbReference type="GO" id="GO:0016592">
    <property type="term" value="C:mediator complex"/>
    <property type="evidence" value="ECO:0007669"/>
    <property type="project" value="InterPro"/>
</dbReference>
<evidence type="ECO:0000256" key="1">
    <source>
        <dbReference type="RuleBase" id="RU364150"/>
    </source>
</evidence>
<proteinExistence type="inferred from homology"/>
<evidence type="ECO:0000313" key="3">
    <source>
        <dbReference type="Proteomes" id="UP001174691"/>
    </source>
</evidence>
<keyword evidence="1" id="KW-0805">Transcription regulation</keyword>
<keyword evidence="1" id="KW-0010">Activator</keyword>
<name>A0AA38SLT9_9PEZI</name>
<protein>
    <recommendedName>
        <fullName evidence="1">Mediator of RNA polymerase II transcription subunit 18</fullName>
    </recommendedName>
    <alternativeName>
        <fullName evidence="1">Mediator complex subunit 18</fullName>
    </alternativeName>
</protein>
<comment type="caution">
    <text evidence="2">The sequence shown here is derived from an EMBL/GenBank/DDBJ whole genome shotgun (WGS) entry which is preliminary data.</text>
</comment>
<dbReference type="Pfam" id="PF09637">
    <property type="entry name" value="Med18"/>
    <property type="match status" value="1"/>
</dbReference>
<keyword evidence="1" id="KW-0804">Transcription</keyword>
<dbReference type="GO" id="GO:0006357">
    <property type="term" value="P:regulation of transcription by RNA polymerase II"/>
    <property type="evidence" value="ECO:0007669"/>
    <property type="project" value="InterPro"/>
</dbReference>
<comment type="function">
    <text evidence="1">Component of the Mediator complex, a coactivator involved in the regulated transcription of nearly all RNA polymerase II-dependent genes. Mediator functions as a bridge to convey information from gene-specific regulatory proteins to the basal RNA polymerase II transcription machinery. Mediator is recruited to promoters by direct interactions with regulatory proteins and serves as a scaffold for the assembly of a functional preinitiation complex with RNA polymerase II and the general transcription factors.</text>
</comment>
<comment type="subcellular location">
    <subcellularLocation>
        <location evidence="1">Nucleus</location>
    </subcellularLocation>
</comment>
<evidence type="ECO:0000313" key="2">
    <source>
        <dbReference type="EMBL" id="KAJ9165187.1"/>
    </source>
</evidence>
<gene>
    <name evidence="1" type="primary">MED18</name>
    <name evidence="2" type="ORF">NKR19_g643</name>
</gene>
<keyword evidence="1" id="KW-0539">Nucleus</keyword>
<sequence length="265" mass="30008">MLEYFLTAYVPDDDIGPARAVLQGVCGTYGRHEFKRVLFYSGPDTPDGFKKIKTVDKSPNKASFVELQRYLAKQSFILRLEYPVTEQAFGSTAQQQSLDQRKGTLQWTDLPDPVLGNVLHINRKTLTIEDQDHLISLVEQNGHKFKAECVEESYIYCREDVEYCLTRNLHFLEGSASVRGELPPISDLQADALWVLRLRDLVPEATPELSNLAVQLLMDAKQKLGTCFDFEEVDRRVFDTRVQVTPARNSMPLPMGSVVPVGKQV</sequence>
<comment type="subunit">
    <text evidence="1">Component of the Mediator complex.</text>
</comment>
<dbReference type="AlphaFoldDB" id="A0AA38SLT9"/>
<dbReference type="InterPro" id="IPR019095">
    <property type="entry name" value="Mediator_Med18"/>
</dbReference>
<keyword evidence="3" id="KW-1185">Reference proteome</keyword>
<dbReference type="Proteomes" id="UP001174691">
    <property type="component" value="Unassembled WGS sequence"/>
</dbReference>